<accession>A0A6P1M4R1</accession>
<dbReference type="SUPFAM" id="SSF47240">
    <property type="entry name" value="Ferritin-like"/>
    <property type="match status" value="1"/>
</dbReference>
<name>A0A6P1M4R1_9BACT</name>
<dbReference type="InterPro" id="IPR009040">
    <property type="entry name" value="Ferritin-like_diiron"/>
</dbReference>
<dbReference type="InterPro" id="IPR012347">
    <property type="entry name" value="Ferritin-like"/>
</dbReference>
<dbReference type="GO" id="GO:0004322">
    <property type="term" value="F:ferroxidase activity"/>
    <property type="evidence" value="ECO:0007669"/>
    <property type="project" value="TreeGrafter"/>
</dbReference>
<dbReference type="CDD" id="cd01052">
    <property type="entry name" value="DPSL"/>
    <property type="match status" value="1"/>
</dbReference>
<evidence type="ECO:0000256" key="2">
    <source>
        <dbReference type="ARBA" id="ARBA00023004"/>
    </source>
</evidence>
<feature type="domain" description="Ferritin-like diiron" evidence="4">
    <location>
        <begin position="10"/>
        <end position="162"/>
    </location>
</feature>
<sequence>MGSRGIEIVGMDVNELLTLLNKALADEWLAHYQYWIGTKVVAGPMKDAVIAELLQHATEEMQHAELVSDRIVQLGGTPILTPADWFTLTNCEYEPPTDPFVQAVLEQNIRGEQCAISVYNDLMKKTRDTDQITYNIALQIIEQEIEHEQDLQDLLEDLNLMVQHYGLKK</sequence>
<dbReference type="EMBL" id="CP047593">
    <property type="protein sequence ID" value="QHI68827.1"/>
    <property type="molecule type" value="Genomic_DNA"/>
</dbReference>
<dbReference type="RefSeq" id="WP_160627520.1">
    <property type="nucleotide sequence ID" value="NZ_CP047593.1"/>
</dbReference>
<evidence type="ECO:0000256" key="1">
    <source>
        <dbReference type="ARBA" id="ARBA00022434"/>
    </source>
</evidence>
<dbReference type="PANTHER" id="PTHR30295">
    <property type="entry name" value="BACTERIOFERRITIN"/>
    <property type="match status" value="1"/>
</dbReference>
<dbReference type="PANTHER" id="PTHR30295:SF1">
    <property type="entry name" value="DNA PROTECTION DURING STARVATION PROTEIN"/>
    <property type="match status" value="1"/>
</dbReference>
<feature type="binding site" evidence="3">
    <location>
        <position position="63"/>
    </location>
    <ligand>
        <name>Fe cation</name>
        <dbReference type="ChEBI" id="CHEBI:24875"/>
    </ligand>
</feature>
<evidence type="ECO:0000256" key="3">
    <source>
        <dbReference type="PIRSR" id="PIRSR018063-50"/>
    </source>
</evidence>
<dbReference type="InterPro" id="IPR014490">
    <property type="entry name" value="Dps-like"/>
</dbReference>
<dbReference type="KEGG" id="taer:GT409_04970"/>
<keyword evidence="6" id="KW-1185">Reference proteome</keyword>
<keyword evidence="1" id="KW-0409">Iron storage</keyword>
<dbReference type="PIRSF" id="PIRSF018063">
    <property type="entry name" value="Ferrtn_UCP018063"/>
    <property type="match status" value="1"/>
</dbReference>
<organism evidence="5 6">
    <name type="scientific">Tichowtungia aerotolerans</name>
    <dbReference type="NCBI Taxonomy" id="2697043"/>
    <lineage>
        <taxon>Bacteria</taxon>
        <taxon>Pseudomonadati</taxon>
        <taxon>Kiritimatiellota</taxon>
        <taxon>Tichowtungiia</taxon>
        <taxon>Tichowtungiales</taxon>
        <taxon>Tichowtungiaceae</taxon>
        <taxon>Tichowtungia</taxon>
    </lineage>
</organism>
<dbReference type="AlphaFoldDB" id="A0A6P1M4R1"/>
<dbReference type="InterPro" id="IPR009078">
    <property type="entry name" value="Ferritin-like_SF"/>
</dbReference>
<dbReference type="Pfam" id="PF00210">
    <property type="entry name" value="Ferritin"/>
    <property type="match status" value="1"/>
</dbReference>
<evidence type="ECO:0000313" key="5">
    <source>
        <dbReference type="EMBL" id="QHI68827.1"/>
    </source>
</evidence>
<dbReference type="GO" id="GO:0006879">
    <property type="term" value="P:intracellular iron ion homeostasis"/>
    <property type="evidence" value="ECO:0007669"/>
    <property type="project" value="UniProtKB-KW"/>
</dbReference>
<dbReference type="InterPro" id="IPR008331">
    <property type="entry name" value="Ferritin_DPS_dom"/>
</dbReference>
<dbReference type="Proteomes" id="UP000464954">
    <property type="component" value="Chromosome"/>
</dbReference>
<feature type="binding site" evidence="3">
    <location>
        <position position="27"/>
    </location>
    <ligand>
        <name>Fe cation</name>
        <dbReference type="ChEBI" id="CHEBI:24875"/>
    </ligand>
</feature>
<proteinExistence type="predicted"/>
<keyword evidence="2 3" id="KW-0408">Iron</keyword>
<feature type="binding site" evidence="3">
    <location>
        <position position="144"/>
    </location>
    <ligand>
        <name>Fe cation</name>
        <dbReference type="ChEBI" id="CHEBI:24875"/>
    </ligand>
</feature>
<keyword evidence="3" id="KW-0479">Metal-binding</keyword>
<feature type="binding site" evidence="3">
    <location>
        <position position="147"/>
    </location>
    <ligand>
        <name>Fe cation</name>
        <dbReference type="ChEBI" id="CHEBI:24875"/>
    </ligand>
</feature>
<gene>
    <name evidence="5" type="ORF">GT409_04970</name>
</gene>
<dbReference type="Gene3D" id="1.20.1260.10">
    <property type="match status" value="1"/>
</dbReference>
<dbReference type="GO" id="GO:0020037">
    <property type="term" value="F:heme binding"/>
    <property type="evidence" value="ECO:0007669"/>
    <property type="project" value="TreeGrafter"/>
</dbReference>
<feature type="binding site" evidence="3">
    <location>
        <position position="112"/>
    </location>
    <ligand>
        <name>Fe cation</name>
        <dbReference type="ChEBI" id="CHEBI:24875"/>
    </ligand>
</feature>
<evidence type="ECO:0000313" key="6">
    <source>
        <dbReference type="Proteomes" id="UP000464954"/>
    </source>
</evidence>
<dbReference type="InterPro" id="IPR033921">
    <property type="entry name" value="DPSL_diiron-bd_dom"/>
</dbReference>
<reference evidence="5 6" key="1">
    <citation type="submission" date="2020-01" db="EMBL/GenBank/DDBJ databases">
        <title>Ponticoccus aerotolerans gen. nov., sp. nov., an anaerobic bacterium and proposal of Ponticoccusceae fam. nov., Ponticoccusles ord. nov. and Ponticoccuse classis nov. in the phylum Kiritimatiellaeota.</title>
        <authorList>
            <person name="Zhou L.Y."/>
            <person name="Du Z.J."/>
        </authorList>
    </citation>
    <scope>NUCLEOTIDE SEQUENCE [LARGE SCALE GENOMIC DNA]</scope>
    <source>
        <strain evidence="5 6">S-5007</strain>
    </source>
</reference>
<dbReference type="GO" id="GO:0005829">
    <property type="term" value="C:cytosol"/>
    <property type="evidence" value="ECO:0007669"/>
    <property type="project" value="TreeGrafter"/>
</dbReference>
<dbReference type="PROSITE" id="PS50905">
    <property type="entry name" value="FERRITIN_LIKE"/>
    <property type="match status" value="1"/>
</dbReference>
<dbReference type="GO" id="GO:0008199">
    <property type="term" value="F:ferric iron binding"/>
    <property type="evidence" value="ECO:0007669"/>
    <property type="project" value="InterPro"/>
</dbReference>
<protein>
    <submittedName>
        <fullName evidence="5">Ferritin</fullName>
    </submittedName>
</protein>
<evidence type="ECO:0000259" key="4">
    <source>
        <dbReference type="PROSITE" id="PS50905"/>
    </source>
</evidence>